<evidence type="ECO:0000256" key="4">
    <source>
        <dbReference type="ARBA" id="ARBA00023002"/>
    </source>
</evidence>
<dbReference type="InterPro" id="IPR045054">
    <property type="entry name" value="P4HA-like"/>
</dbReference>
<feature type="region of interest" description="Disordered" evidence="6">
    <location>
        <begin position="58"/>
        <end position="78"/>
    </location>
</feature>
<protein>
    <recommendedName>
        <fullName evidence="7">Fe2OG dioxygenase domain-containing protein</fullName>
    </recommendedName>
</protein>
<dbReference type="PROSITE" id="PS51471">
    <property type="entry name" value="FE2OG_OXY"/>
    <property type="match status" value="1"/>
</dbReference>
<evidence type="ECO:0000256" key="6">
    <source>
        <dbReference type="SAM" id="MobiDB-lite"/>
    </source>
</evidence>
<gene>
    <name evidence="8" type="ORF">CC80DRAFT_467903</name>
</gene>
<keyword evidence="5" id="KW-0408">Iron</keyword>
<comment type="cofactor">
    <cofactor evidence="1">
        <name>L-ascorbate</name>
        <dbReference type="ChEBI" id="CHEBI:38290"/>
    </cofactor>
</comment>
<reference evidence="8" key="1">
    <citation type="journal article" date="2020" name="Stud. Mycol.">
        <title>101 Dothideomycetes genomes: a test case for predicting lifestyles and emergence of pathogens.</title>
        <authorList>
            <person name="Haridas S."/>
            <person name="Albert R."/>
            <person name="Binder M."/>
            <person name="Bloem J."/>
            <person name="Labutti K."/>
            <person name="Salamov A."/>
            <person name="Andreopoulos B."/>
            <person name="Baker S."/>
            <person name="Barry K."/>
            <person name="Bills G."/>
            <person name="Bluhm B."/>
            <person name="Cannon C."/>
            <person name="Castanera R."/>
            <person name="Culley D."/>
            <person name="Daum C."/>
            <person name="Ezra D."/>
            <person name="Gonzalez J."/>
            <person name="Henrissat B."/>
            <person name="Kuo A."/>
            <person name="Liang C."/>
            <person name="Lipzen A."/>
            <person name="Lutzoni F."/>
            <person name="Magnuson J."/>
            <person name="Mondo S."/>
            <person name="Nolan M."/>
            <person name="Ohm R."/>
            <person name="Pangilinan J."/>
            <person name="Park H.-J."/>
            <person name="Ramirez L."/>
            <person name="Alfaro M."/>
            <person name="Sun H."/>
            <person name="Tritt A."/>
            <person name="Yoshinaga Y."/>
            <person name="Zwiers L.-H."/>
            <person name="Turgeon B."/>
            <person name="Goodwin S."/>
            <person name="Spatafora J."/>
            <person name="Crous P."/>
            <person name="Grigoriev I."/>
        </authorList>
    </citation>
    <scope>NUCLEOTIDE SEQUENCE</scope>
    <source>
        <strain evidence="8">CBS 675.92</strain>
    </source>
</reference>
<dbReference type="InterPro" id="IPR005123">
    <property type="entry name" value="Oxoglu/Fe-dep_dioxygenase_dom"/>
</dbReference>
<evidence type="ECO:0000256" key="1">
    <source>
        <dbReference type="ARBA" id="ARBA00001961"/>
    </source>
</evidence>
<feature type="region of interest" description="Disordered" evidence="6">
    <location>
        <begin position="1"/>
        <end position="23"/>
    </location>
</feature>
<dbReference type="EMBL" id="ML976985">
    <property type="protein sequence ID" value="KAF1959378.1"/>
    <property type="molecule type" value="Genomic_DNA"/>
</dbReference>
<keyword evidence="2" id="KW-0479">Metal-binding</keyword>
<dbReference type="Proteomes" id="UP000800035">
    <property type="component" value="Unassembled WGS sequence"/>
</dbReference>
<evidence type="ECO:0000256" key="2">
    <source>
        <dbReference type="ARBA" id="ARBA00022723"/>
    </source>
</evidence>
<keyword evidence="9" id="KW-1185">Reference proteome</keyword>
<evidence type="ECO:0000313" key="9">
    <source>
        <dbReference type="Proteomes" id="UP000800035"/>
    </source>
</evidence>
<dbReference type="AlphaFoldDB" id="A0A6A5U3W2"/>
<dbReference type="Gene3D" id="2.60.120.620">
    <property type="entry name" value="q2cbj1_9rhob like domain"/>
    <property type="match status" value="1"/>
</dbReference>
<feature type="region of interest" description="Disordered" evidence="6">
    <location>
        <begin position="245"/>
        <end position="272"/>
    </location>
</feature>
<dbReference type="GO" id="GO:0005783">
    <property type="term" value="C:endoplasmic reticulum"/>
    <property type="evidence" value="ECO:0007669"/>
    <property type="project" value="TreeGrafter"/>
</dbReference>
<sequence length="324" mass="35372">MAKLTTETQRKSPPSEKKSKSKFGLSPTELAGLAAFLLLPFVVAALFSGQIPTFLSPSTNTNTSQNDETQTPDPIDPASPSLLAACYNHTYTTEIISLDPLMIYINNFTSAAEAQALINLGTPSFTPSFISQTSGRTAVDAGRTSHSAPLDDDHPLVSCILSRARAFMGTTMLPHEPFSLPQLVRYFPGQRYNLHTDFWPVHQRTRTTGPDGVVRERKFNRPASFFVFLRDACVGGETFFPGVDVDVDGDGDGDGTDASGPKVSKGEKDGVPMGVKFRPMTGNAIFWVNLDQQGRGDRRVVHAGLPVREGEKIGMNLWPRKFYS</sequence>
<dbReference type="GO" id="GO:0031418">
    <property type="term" value="F:L-ascorbic acid binding"/>
    <property type="evidence" value="ECO:0007669"/>
    <property type="project" value="InterPro"/>
</dbReference>
<feature type="compositionally biased region" description="Acidic residues" evidence="6">
    <location>
        <begin position="245"/>
        <end position="255"/>
    </location>
</feature>
<keyword evidence="3" id="KW-0223">Dioxygenase</keyword>
<dbReference type="PANTHER" id="PTHR10869">
    <property type="entry name" value="PROLYL 4-HYDROXYLASE ALPHA SUBUNIT"/>
    <property type="match status" value="1"/>
</dbReference>
<dbReference type="GO" id="GO:0004656">
    <property type="term" value="F:procollagen-proline 4-dioxygenase activity"/>
    <property type="evidence" value="ECO:0007669"/>
    <property type="project" value="TreeGrafter"/>
</dbReference>
<feature type="compositionally biased region" description="Basic and acidic residues" evidence="6">
    <location>
        <begin position="8"/>
        <end position="18"/>
    </location>
</feature>
<organism evidence="8 9">
    <name type="scientific">Byssothecium circinans</name>
    <dbReference type="NCBI Taxonomy" id="147558"/>
    <lineage>
        <taxon>Eukaryota</taxon>
        <taxon>Fungi</taxon>
        <taxon>Dikarya</taxon>
        <taxon>Ascomycota</taxon>
        <taxon>Pezizomycotina</taxon>
        <taxon>Dothideomycetes</taxon>
        <taxon>Pleosporomycetidae</taxon>
        <taxon>Pleosporales</taxon>
        <taxon>Massarineae</taxon>
        <taxon>Massarinaceae</taxon>
        <taxon>Byssothecium</taxon>
    </lineage>
</organism>
<evidence type="ECO:0000256" key="5">
    <source>
        <dbReference type="ARBA" id="ARBA00023004"/>
    </source>
</evidence>
<feature type="domain" description="Fe2OG dioxygenase" evidence="7">
    <location>
        <begin position="177"/>
        <end position="321"/>
    </location>
</feature>
<dbReference type="PANTHER" id="PTHR10869:SF242">
    <property type="entry name" value="PROLYL 4-HYDROXYLASE ALPHA SUBUNIT DOMAIN-CONTAINING PROTEIN"/>
    <property type="match status" value="1"/>
</dbReference>
<keyword evidence="4" id="KW-0560">Oxidoreductase</keyword>
<dbReference type="InterPro" id="IPR006620">
    <property type="entry name" value="Pro_4_hyd_alph"/>
</dbReference>
<dbReference type="SMART" id="SM00702">
    <property type="entry name" value="P4Hc"/>
    <property type="match status" value="1"/>
</dbReference>
<accession>A0A6A5U3W2</accession>
<dbReference type="GO" id="GO:0005506">
    <property type="term" value="F:iron ion binding"/>
    <property type="evidence" value="ECO:0007669"/>
    <property type="project" value="InterPro"/>
</dbReference>
<name>A0A6A5U3W2_9PLEO</name>
<evidence type="ECO:0000256" key="3">
    <source>
        <dbReference type="ARBA" id="ARBA00022964"/>
    </source>
</evidence>
<feature type="compositionally biased region" description="Polar residues" evidence="6">
    <location>
        <begin position="58"/>
        <end position="72"/>
    </location>
</feature>
<evidence type="ECO:0000313" key="8">
    <source>
        <dbReference type="EMBL" id="KAF1959378.1"/>
    </source>
</evidence>
<proteinExistence type="predicted"/>
<dbReference type="OrthoDB" id="420380at2759"/>
<evidence type="ECO:0000259" key="7">
    <source>
        <dbReference type="PROSITE" id="PS51471"/>
    </source>
</evidence>